<dbReference type="InterPro" id="IPR029026">
    <property type="entry name" value="tRNA_m1G_MTases_N"/>
</dbReference>
<dbReference type="Pfam" id="PF02598">
    <property type="entry name" value="Methyltrn_RNA_3"/>
    <property type="match status" value="1"/>
</dbReference>
<feature type="domain" description="Major facilitator superfamily (MFS) profile" evidence="8">
    <location>
        <begin position="491"/>
        <end position="922"/>
    </location>
</feature>
<dbReference type="PROSITE" id="PS50850">
    <property type="entry name" value="MFS"/>
    <property type="match status" value="1"/>
</dbReference>
<proteinExistence type="inferred from homology"/>
<dbReference type="PANTHER" id="PTHR23502">
    <property type="entry name" value="MAJOR FACILITATOR SUPERFAMILY"/>
    <property type="match status" value="1"/>
</dbReference>
<evidence type="ECO:0000313" key="10">
    <source>
        <dbReference type="Proteomes" id="UP000324767"/>
    </source>
</evidence>
<feature type="transmembrane region" description="Helical" evidence="7">
    <location>
        <begin position="718"/>
        <end position="749"/>
    </location>
</feature>
<organism evidence="9 10">
    <name type="scientific">Lasallia pustulata</name>
    <dbReference type="NCBI Taxonomy" id="136370"/>
    <lineage>
        <taxon>Eukaryota</taxon>
        <taxon>Fungi</taxon>
        <taxon>Dikarya</taxon>
        <taxon>Ascomycota</taxon>
        <taxon>Pezizomycotina</taxon>
        <taxon>Lecanoromycetes</taxon>
        <taxon>OSLEUM clade</taxon>
        <taxon>Umbilicariomycetidae</taxon>
        <taxon>Umbilicariales</taxon>
        <taxon>Umbilicariaceae</taxon>
        <taxon>Lasallia</taxon>
    </lineage>
</organism>
<feature type="region of interest" description="Disordered" evidence="6">
    <location>
        <begin position="172"/>
        <end position="200"/>
    </location>
</feature>
<evidence type="ECO:0000256" key="7">
    <source>
        <dbReference type="SAM" id="Phobius"/>
    </source>
</evidence>
<comment type="caution">
    <text evidence="9">The sequence shown here is derived from an EMBL/GenBank/DDBJ whole genome shotgun (WGS) entry which is preliminary data.</text>
</comment>
<dbReference type="InterPro" id="IPR003750">
    <property type="entry name" value="Put_MeTrfase-C9orf114-like"/>
</dbReference>
<dbReference type="EMBL" id="VXIT01000014">
    <property type="protein sequence ID" value="KAA6408286.1"/>
    <property type="molecule type" value="Genomic_DNA"/>
</dbReference>
<name>A0A5M8PHF7_9LECA</name>
<dbReference type="OrthoDB" id="9986881at2759"/>
<dbReference type="FunFam" id="1.20.1250.20:FF:000011">
    <property type="entry name" value="MFS multidrug transporter, putative"/>
    <property type="match status" value="1"/>
</dbReference>
<evidence type="ECO:0000259" key="8">
    <source>
        <dbReference type="PROSITE" id="PS50850"/>
    </source>
</evidence>
<feature type="transmembrane region" description="Helical" evidence="7">
    <location>
        <begin position="530"/>
        <end position="547"/>
    </location>
</feature>
<feature type="region of interest" description="Disordered" evidence="6">
    <location>
        <begin position="1"/>
        <end position="27"/>
    </location>
</feature>
<dbReference type="Gene3D" id="3.40.1280.10">
    <property type="match status" value="2"/>
</dbReference>
<dbReference type="CDD" id="cd18086">
    <property type="entry name" value="HsC9orf114-like"/>
    <property type="match status" value="1"/>
</dbReference>
<dbReference type="Gene3D" id="1.20.1250.20">
    <property type="entry name" value="MFS general substrate transporter like domains"/>
    <property type="match status" value="1"/>
</dbReference>
<dbReference type="InterPro" id="IPR011701">
    <property type="entry name" value="MFS"/>
</dbReference>
<evidence type="ECO:0000256" key="6">
    <source>
        <dbReference type="SAM" id="MobiDB-lite"/>
    </source>
</evidence>
<evidence type="ECO:0000256" key="5">
    <source>
        <dbReference type="ARBA" id="ARBA00023136"/>
    </source>
</evidence>
<gene>
    <name evidence="9" type="ORF">FRX48_08028</name>
</gene>
<protein>
    <submittedName>
        <fullName evidence="9">Mfs multidrug</fullName>
    </submittedName>
</protein>
<feature type="region of interest" description="Disordered" evidence="6">
    <location>
        <begin position="401"/>
        <end position="436"/>
    </location>
</feature>
<feature type="transmembrane region" description="Helical" evidence="7">
    <location>
        <begin position="491"/>
        <end position="510"/>
    </location>
</feature>
<keyword evidence="3 7" id="KW-0812">Transmembrane</keyword>
<dbReference type="InterPro" id="IPR036259">
    <property type="entry name" value="MFS_trans_sf"/>
</dbReference>
<feature type="transmembrane region" description="Helical" evidence="7">
    <location>
        <begin position="829"/>
        <end position="851"/>
    </location>
</feature>
<dbReference type="InterPro" id="IPR029028">
    <property type="entry name" value="Alpha/beta_knot_MTases"/>
</dbReference>
<evidence type="ECO:0000256" key="3">
    <source>
        <dbReference type="ARBA" id="ARBA00022692"/>
    </source>
</evidence>
<evidence type="ECO:0000313" key="9">
    <source>
        <dbReference type="EMBL" id="KAA6408286.1"/>
    </source>
</evidence>
<dbReference type="InterPro" id="IPR020846">
    <property type="entry name" value="MFS_dom"/>
</dbReference>
<feature type="transmembrane region" description="Helical" evidence="7">
    <location>
        <begin position="618"/>
        <end position="642"/>
    </location>
</feature>
<dbReference type="GO" id="GO:0005886">
    <property type="term" value="C:plasma membrane"/>
    <property type="evidence" value="ECO:0007669"/>
    <property type="project" value="TreeGrafter"/>
</dbReference>
<feature type="transmembrane region" description="Helical" evidence="7">
    <location>
        <begin position="802"/>
        <end position="823"/>
    </location>
</feature>
<dbReference type="PANTHER" id="PTHR23502:SF59">
    <property type="entry name" value="MULTIDRUG TRANSPORTER, PUTATIVE (AFU_ORTHOLOGUE AFUA_1G10370)-RELATED"/>
    <property type="match status" value="1"/>
</dbReference>
<dbReference type="AlphaFoldDB" id="A0A5M8PHF7"/>
<evidence type="ECO:0000256" key="4">
    <source>
        <dbReference type="ARBA" id="ARBA00022989"/>
    </source>
</evidence>
<dbReference type="Pfam" id="PF07690">
    <property type="entry name" value="MFS_1"/>
    <property type="match status" value="1"/>
</dbReference>
<dbReference type="GO" id="GO:0022857">
    <property type="term" value="F:transmembrane transporter activity"/>
    <property type="evidence" value="ECO:0007669"/>
    <property type="project" value="InterPro"/>
</dbReference>
<evidence type="ECO:0000256" key="1">
    <source>
        <dbReference type="ARBA" id="ARBA00004141"/>
    </source>
</evidence>
<reference evidence="9 10" key="1">
    <citation type="submission" date="2019-09" db="EMBL/GenBank/DDBJ databases">
        <title>The hologenome of the rock-dwelling lichen Lasallia pustulata.</title>
        <authorList>
            <person name="Greshake Tzovaras B."/>
            <person name="Segers F."/>
            <person name="Bicker A."/>
            <person name="Dal Grande F."/>
            <person name="Otte J."/>
            <person name="Hankeln T."/>
            <person name="Schmitt I."/>
            <person name="Ebersberger I."/>
        </authorList>
    </citation>
    <scope>NUCLEOTIDE SEQUENCE [LARGE SCALE GENOMIC DNA]</scope>
    <source>
        <strain evidence="9">A1-1</strain>
    </source>
</reference>
<feature type="transmembrane region" description="Helical" evidence="7">
    <location>
        <begin position="896"/>
        <end position="917"/>
    </location>
</feature>
<feature type="transmembrane region" description="Helical" evidence="7">
    <location>
        <begin position="559"/>
        <end position="577"/>
    </location>
</feature>
<dbReference type="SUPFAM" id="SSF103473">
    <property type="entry name" value="MFS general substrate transporter"/>
    <property type="match status" value="1"/>
</dbReference>
<sequence length="932" mass="101259">MGPPSSKRKRETDCPTDDGVDTSKPTAVFQPTEGRAYTLSVALPGSIIANAQSHELKTSLAGQIARALAVFCVDEVVIFDDGQGKLQKNGYTNHQSYEGGDGSYTGYSDPDHFLMHLLSYLETPPHLRKHLFPIHPDLRTAGSLPSLDMPHHLRAYEWCQYREGVTIAVNAQQASNGGAHPEEKGRKSKKRKTSLDTSPASTLVNAGFSQKITVPGSIPPNTRLTLKFPSASAPADLQSFEAIAEAVAPSTPREEAGYYWGYTVRSASSLSNIFTESPYDGGYDVTVGTSERGSPLSSLTSSPSAVPEFRHMLVVFGGVAGLEVAAKADVELASVGVAKPEELFDFWINLVELATSASFGAVTKLVDLFLADDVHGAAKTFYFILETALSFSAINKDEIGDYPSPRAGNEDGTSDPEKAQTRRTKPARPPLVTGPSSRRVSRIQSITRKSSWAAGFTHALSHVKSTKEFIVDFEGPDDPYHPRNWPFRKKVVTTLLYSFTTAGITLASSIYSPAINELSREFHVGTEVTLLGLSLMLIGFSLGPLVWAPLSEVYGRKPAVLIPFFVSAIFAFETATAKDIQTVILTRFFAGLFGSAPVTNTGGVLGDLWHPTQRGTAIVGYAFAVIGGAMVGPVVGGAIIQSSLGWRWTQYITGIFQMAVLVLDVLILDESYPPRLLVYKARRLRITTGNWALHARFEEWDVTLKEMMHKFGVRPFQMLLTPICFSVSIYAAFCYGLLYAALAAFPIAFQEGRGWNPLVGALPFLAILVGIVLGGGVNIANNRYYNRRFAANGDRPVPEARLPPMMLGSVFFAGGLFIFGWTAPEAQPWVAPCVGAAVLGFGFFTIFQSALNYLIDTFQRYSASAVAATTFLRSLFAAVLPLFISPMYHEMGVGWATSVFGFCAVVMMPVPFLFWWYGERIRGAGRFSGNVG</sequence>
<accession>A0A5M8PHF7</accession>
<dbReference type="CDD" id="cd17323">
    <property type="entry name" value="MFS_Tpo1_MDR_like"/>
    <property type="match status" value="1"/>
</dbReference>
<feature type="transmembrane region" description="Helical" evidence="7">
    <location>
        <begin position="863"/>
        <end position="884"/>
    </location>
</feature>
<comment type="similarity">
    <text evidence="2">Belongs to the class IV-like SAM-binding methyltransferase superfamily.</text>
</comment>
<feature type="transmembrane region" description="Helical" evidence="7">
    <location>
        <begin position="761"/>
        <end position="781"/>
    </location>
</feature>
<comment type="subcellular location">
    <subcellularLocation>
        <location evidence="1">Membrane</location>
        <topology evidence="1">Multi-pass membrane protein</topology>
    </subcellularLocation>
</comment>
<dbReference type="SUPFAM" id="SSF75217">
    <property type="entry name" value="alpha/beta knot"/>
    <property type="match status" value="2"/>
</dbReference>
<evidence type="ECO:0000256" key="2">
    <source>
        <dbReference type="ARBA" id="ARBA00009841"/>
    </source>
</evidence>
<keyword evidence="5 7" id="KW-0472">Membrane</keyword>
<dbReference type="Proteomes" id="UP000324767">
    <property type="component" value="Unassembled WGS sequence"/>
</dbReference>
<feature type="transmembrane region" description="Helical" evidence="7">
    <location>
        <begin position="583"/>
        <end position="606"/>
    </location>
</feature>
<keyword evidence="4 7" id="KW-1133">Transmembrane helix</keyword>